<proteinExistence type="predicted"/>
<evidence type="ECO:0000256" key="1">
    <source>
        <dbReference type="SAM" id="MobiDB-lite"/>
    </source>
</evidence>
<keyword evidence="3" id="KW-1185">Reference proteome</keyword>
<dbReference type="RefSeq" id="WP_239575612.1">
    <property type="nucleotide sequence ID" value="NZ_JAFBEC010000009.1"/>
</dbReference>
<feature type="region of interest" description="Disordered" evidence="1">
    <location>
        <begin position="1"/>
        <end position="44"/>
    </location>
</feature>
<sequence>MTDKQTKKKPQKQKETHSEAFWEQMMGQNKQTLKRGKGGAYKGK</sequence>
<accession>A0ABS2PF47</accession>
<evidence type="ECO:0000313" key="2">
    <source>
        <dbReference type="EMBL" id="MBM7634059.1"/>
    </source>
</evidence>
<comment type="caution">
    <text evidence="2">The sequence shown here is derived from an EMBL/GenBank/DDBJ whole genome shotgun (WGS) entry which is preliminary data.</text>
</comment>
<evidence type="ECO:0000313" key="3">
    <source>
        <dbReference type="Proteomes" id="UP000741863"/>
    </source>
</evidence>
<feature type="compositionally biased region" description="Basic residues" evidence="1">
    <location>
        <begin position="32"/>
        <end position="44"/>
    </location>
</feature>
<name>A0ABS2PF47_9BACL</name>
<evidence type="ECO:0008006" key="4">
    <source>
        <dbReference type="Google" id="ProtNLM"/>
    </source>
</evidence>
<dbReference type="EMBL" id="JAFBEC010000009">
    <property type="protein sequence ID" value="MBM7634059.1"/>
    <property type="molecule type" value="Genomic_DNA"/>
</dbReference>
<protein>
    <recommendedName>
        <fullName evidence="4">DUF4023 domain-containing protein</fullName>
    </recommendedName>
</protein>
<gene>
    <name evidence="2" type="ORF">JOD17_003159</name>
</gene>
<reference evidence="2 3" key="1">
    <citation type="submission" date="2021-01" db="EMBL/GenBank/DDBJ databases">
        <title>Genomic Encyclopedia of Type Strains, Phase IV (KMG-IV): sequencing the most valuable type-strain genomes for metagenomic binning, comparative biology and taxonomic classification.</title>
        <authorList>
            <person name="Goeker M."/>
        </authorList>
    </citation>
    <scope>NUCLEOTIDE SEQUENCE [LARGE SCALE GENOMIC DNA]</scope>
    <source>
        <strain evidence="2 3">DSM 25540</strain>
    </source>
</reference>
<feature type="compositionally biased region" description="Basic residues" evidence="1">
    <location>
        <begin position="1"/>
        <end position="11"/>
    </location>
</feature>
<dbReference type="Proteomes" id="UP000741863">
    <property type="component" value="Unassembled WGS sequence"/>
</dbReference>
<organism evidence="2 3">
    <name type="scientific">Geomicrobium sediminis</name>
    <dbReference type="NCBI Taxonomy" id="1347788"/>
    <lineage>
        <taxon>Bacteria</taxon>
        <taxon>Bacillati</taxon>
        <taxon>Bacillota</taxon>
        <taxon>Bacilli</taxon>
        <taxon>Bacillales</taxon>
        <taxon>Geomicrobium</taxon>
    </lineage>
</organism>